<dbReference type="OrthoDB" id="9811934at2"/>
<dbReference type="STRING" id="760192.Halhy_3378"/>
<name>F4KUF4_HALH1</name>
<dbReference type="RefSeq" id="WP_013765777.1">
    <property type="nucleotide sequence ID" value="NC_015510.1"/>
</dbReference>
<dbReference type="InterPro" id="IPR026444">
    <property type="entry name" value="Secre_tail"/>
</dbReference>
<reference key="2">
    <citation type="submission" date="2011-04" db="EMBL/GenBank/DDBJ databases">
        <title>Complete sequence of chromosome of Haliscomenobacter hydrossis DSM 1100.</title>
        <authorList>
            <consortium name="US DOE Joint Genome Institute (JGI-PGF)"/>
            <person name="Lucas S."/>
            <person name="Han J."/>
            <person name="Lapidus A."/>
            <person name="Bruce D."/>
            <person name="Goodwin L."/>
            <person name="Pitluck S."/>
            <person name="Peters L."/>
            <person name="Kyrpides N."/>
            <person name="Mavromatis K."/>
            <person name="Ivanova N."/>
            <person name="Ovchinnikova G."/>
            <person name="Pagani I."/>
            <person name="Daligault H."/>
            <person name="Detter J.C."/>
            <person name="Han C."/>
            <person name="Land M."/>
            <person name="Hauser L."/>
            <person name="Markowitz V."/>
            <person name="Cheng J.-F."/>
            <person name="Hugenholtz P."/>
            <person name="Woyke T."/>
            <person name="Wu D."/>
            <person name="Verbarg S."/>
            <person name="Frueling A."/>
            <person name="Brambilla E."/>
            <person name="Klenk H.-P."/>
            <person name="Eisen J.A."/>
        </authorList>
    </citation>
    <scope>NUCLEOTIDE SEQUENCE</scope>
    <source>
        <strain>DSM 1100</strain>
    </source>
</reference>
<keyword evidence="4" id="KW-1185">Reference proteome</keyword>
<dbReference type="Pfam" id="PF18962">
    <property type="entry name" value="Por_Secre_tail"/>
    <property type="match status" value="1"/>
</dbReference>
<evidence type="ECO:0000259" key="2">
    <source>
        <dbReference type="Pfam" id="PF18962"/>
    </source>
</evidence>
<dbReference type="Proteomes" id="UP000008461">
    <property type="component" value="Chromosome"/>
</dbReference>
<sequence>MTKSLWCGLFTCFLCSACYLSAQNISFEWLQKYDGQSNTLSPEGSSDFLVIDRFKNVYQLLEFQQWIRLADTAYYEPNNVVGQCLVKYDEAGKMLWSRKIVGKGENANVIYWGKISSLQLTTDGNVLIGGEFSSDYLHLGIGDTLKSGCDECTTIFMAAYSAQGDLIWAEQYRAKGGEEIDTSETVAFNTIMAGSNRNHKLLSFLAYADTLTMGGENLSYLAPALAIVELDENNGYIRDERLTIEGEGLFYPSRLVPQKNDAFLLFGNVDPNVSLSNSNGFGFESLPAINPLANSFLLIQFNQLGEPQYAKELYGEYLAAQLVADSSGNTYLFGHFDQFLSWGGNTVWNAAGENIGFIFKLDANGEISWQKIYPNASVEVYLHNNPACITPEGGFLAPLAIITPSEIESTIFEGHEVFPSYYDYASALVHFNPSGALDTFVDLYSSEGLLFALSLNYDPNGHLYGVFQTAGMDTLNIGAYTMPVTEQTSEILACFRLSTLAPGLNVPKLPTAVDKTTANLRIIRTYPNPTEDKITVEWAPHAEPAQLLLRNGNGQTLQAFSMAPYASQQSLDLRLLPRGWYIVEWKSGGKRELLRVLKH</sequence>
<dbReference type="HOGENOM" id="CLU_462926_0_0_10"/>
<feature type="domain" description="Secretion system C-terminal sorting" evidence="2">
    <location>
        <begin position="526"/>
        <end position="591"/>
    </location>
</feature>
<feature type="chain" id="PRO_5003312109" description="Secretion system C-terminal sorting domain-containing protein" evidence="1">
    <location>
        <begin position="23"/>
        <end position="599"/>
    </location>
</feature>
<organism evidence="3 4">
    <name type="scientific">Haliscomenobacter hydrossis (strain ATCC 27775 / DSM 1100 / LMG 10767 / O)</name>
    <dbReference type="NCBI Taxonomy" id="760192"/>
    <lineage>
        <taxon>Bacteria</taxon>
        <taxon>Pseudomonadati</taxon>
        <taxon>Bacteroidota</taxon>
        <taxon>Saprospiria</taxon>
        <taxon>Saprospirales</taxon>
        <taxon>Haliscomenobacteraceae</taxon>
        <taxon>Haliscomenobacter</taxon>
    </lineage>
</organism>
<dbReference type="AlphaFoldDB" id="F4KUF4"/>
<dbReference type="KEGG" id="hhy:Halhy_3378"/>
<proteinExistence type="predicted"/>
<evidence type="ECO:0000256" key="1">
    <source>
        <dbReference type="SAM" id="SignalP"/>
    </source>
</evidence>
<gene>
    <name evidence="3" type="ordered locus">Halhy_3378</name>
</gene>
<reference evidence="3 4" key="1">
    <citation type="journal article" date="2011" name="Stand. Genomic Sci.">
        <title>Complete genome sequence of Haliscomenobacter hydrossis type strain (O).</title>
        <authorList>
            <consortium name="US DOE Joint Genome Institute (JGI-PGF)"/>
            <person name="Daligault H."/>
            <person name="Lapidus A."/>
            <person name="Zeytun A."/>
            <person name="Nolan M."/>
            <person name="Lucas S."/>
            <person name="Del Rio T.G."/>
            <person name="Tice H."/>
            <person name="Cheng J.F."/>
            <person name="Tapia R."/>
            <person name="Han C."/>
            <person name="Goodwin L."/>
            <person name="Pitluck S."/>
            <person name="Liolios K."/>
            <person name="Pagani I."/>
            <person name="Ivanova N."/>
            <person name="Huntemann M."/>
            <person name="Mavromatis K."/>
            <person name="Mikhailova N."/>
            <person name="Pati A."/>
            <person name="Chen A."/>
            <person name="Palaniappan K."/>
            <person name="Land M."/>
            <person name="Hauser L."/>
            <person name="Brambilla E.M."/>
            <person name="Rohde M."/>
            <person name="Verbarg S."/>
            <person name="Goker M."/>
            <person name="Bristow J."/>
            <person name="Eisen J.A."/>
            <person name="Markowitz V."/>
            <person name="Hugenholtz P."/>
            <person name="Kyrpides N.C."/>
            <person name="Klenk H.P."/>
            <person name="Woyke T."/>
        </authorList>
    </citation>
    <scope>NUCLEOTIDE SEQUENCE [LARGE SCALE GENOMIC DNA]</scope>
    <source>
        <strain evidence="4">ATCC 27775 / DSM 1100 / LMG 10767 / O</strain>
    </source>
</reference>
<protein>
    <recommendedName>
        <fullName evidence="2">Secretion system C-terminal sorting domain-containing protein</fullName>
    </recommendedName>
</protein>
<accession>F4KUF4</accession>
<evidence type="ECO:0000313" key="3">
    <source>
        <dbReference type="EMBL" id="AEE51236.1"/>
    </source>
</evidence>
<evidence type="ECO:0000313" key="4">
    <source>
        <dbReference type="Proteomes" id="UP000008461"/>
    </source>
</evidence>
<dbReference type="EMBL" id="CP002691">
    <property type="protein sequence ID" value="AEE51236.1"/>
    <property type="molecule type" value="Genomic_DNA"/>
</dbReference>
<feature type="signal peptide" evidence="1">
    <location>
        <begin position="1"/>
        <end position="22"/>
    </location>
</feature>
<keyword evidence="1" id="KW-0732">Signal</keyword>